<dbReference type="GO" id="GO:0005524">
    <property type="term" value="F:ATP binding"/>
    <property type="evidence" value="ECO:0007669"/>
    <property type="project" value="UniProtKB-KW"/>
</dbReference>
<keyword evidence="8" id="KW-0046">Antibiotic resistance</keyword>
<evidence type="ECO:0000313" key="11">
    <source>
        <dbReference type="EMBL" id="MFB9572739.1"/>
    </source>
</evidence>
<dbReference type="InterPro" id="IPR027417">
    <property type="entry name" value="P-loop_NTPase"/>
</dbReference>
<keyword evidence="12" id="KW-1185">Reference proteome</keyword>
<dbReference type="InterPro" id="IPR003439">
    <property type="entry name" value="ABC_transporter-like_ATP-bd"/>
</dbReference>
<dbReference type="Proteomes" id="UP001589710">
    <property type="component" value="Unassembled WGS sequence"/>
</dbReference>
<dbReference type="NCBIfam" id="TIGR01188">
    <property type="entry name" value="drrA"/>
    <property type="match status" value="1"/>
</dbReference>
<protein>
    <submittedName>
        <fullName evidence="11">ATP-binding cassette domain-containing protein</fullName>
    </submittedName>
</protein>
<evidence type="ECO:0000256" key="1">
    <source>
        <dbReference type="ARBA" id="ARBA00004413"/>
    </source>
</evidence>
<evidence type="ECO:0000256" key="3">
    <source>
        <dbReference type="ARBA" id="ARBA00022475"/>
    </source>
</evidence>
<organism evidence="11 12">
    <name type="scientific">Streptomyces yanii</name>
    <dbReference type="NCBI Taxonomy" id="78510"/>
    <lineage>
        <taxon>Bacteria</taxon>
        <taxon>Bacillati</taxon>
        <taxon>Actinomycetota</taxon>
        <taxon>Actinomycetes</taxon>
        <taxon>Kitasatosporales</taxon>
        <taxon>Streptomycetaceae</taxon>
        <taxon>Streptomyces</taxon>
    </lineage>
</organism>
<dbReference type="SMART" id="SM00382">
    <property type="entry name" value="AAA"/>
    <property type="match status" value="1"/>
</dbReference>
<keyword evidence="3" id="KW-1003">Cell membrane</keyword>
<comment type="caution">
    <text evidence="11">The sequence shown here is derived from an EMBL/GenBank/DDBJ whole genome shotgun (WGS) entry which is preliminary data.</text>
</comment>
<keyword evidence="5 11" id="KW-0067">ATP-binding</keyword>
<accession>A0ABV5R759</accession>
<name>A0ABV5R759_9ACTN</name>
<dbReference type="InterPro" id="IPR050763">
    <property type="entry name" value="ABC_transporter_ATP-binding"/>
</dbReference>
<keyword evidence="2" id="KW-0813">Transport</keyword>
<evidence type="ECO:0000256" key="8">
    <source>
        <dbReference type="ARBA" id="ARBA00023251"/>
    </source>
</evidence>
<dbReference type="PANTHER" id="PTHR42711">
    <property type="entry name" value="ABC TRANSPORTER ATP-BINDING PROTEIN"/>
    <property type="match status" value="1"/>
</dbReference>
<comment type="similarity">
    <text evidence="9">Belongs to the ABC transporter superfamily. Drug exporter-1 (DrugE1) (TC 3.A.1.105) family.</text>
</comment>
<dbReference type="SUPFAM" id="SSF52540">
    <property type="entry name" value="P-loop containing nucleoside triphosphate hydrolases"/>
    <property type="match status" value="1"/>
</dbReference>
<dbReference type="PROSITE" id="PS00211">
    <property type="entry name" value="ABC_TRANSPORTER_1"/>
    <property type="match status" value="1"/>
</dbReference>
<dbReference type="InterPro" id="IPR025302">
    <property type="entry name" value="DrrA1/2-like_C"/>
</dbReference>
<evidence type="ECO:0000259" key="10">
    <source>
        <dbReference type="PROSITE" id="PS50893"/>
    </source>
</evidence>
<dbReference type="Gene3D" id="3.40.50.300">
    <property type="entry name" value="P-loop containing nucleotide triphosphate hydrolases"/>
    <property type="match status" value="1"/>
</dbReference>
<evidence type="ECO:0000256" key="6">
    <source>
        <dbReference type="ARBA" id="ARBA00022967"/>
    </source>
</evidence>
<keyword evidence="4" id="KW-0547">Nucleotide-binding</keyword>
<evidence type="ECO:0000313" key="12">
    <source>
        <dbReference type="Proteomes" id="UP001589710"/>
    </source>
</evidence>
<keyword evidence="6" id="KW-1278">Translocase</keyword>
<comment type="subcellular location">
    <subcellularLocation>
        <location evidence="1">Cell membrane</location>
        <topology evidence="1">Peripheral membrane protein</topology>
        <orientation evidence="1">Cytoplasmic side</orientation>
    </subcellularLocation>
</comment>
<gene>
    <name evidence="11" type="ORF">ACFFTL_10485</name>
</gene>
<evidence type="ECO:0000256" key="4">
    <source>
        <dbReference type="ARBA" id="ARBA00022741"/>
    </source>
</evidence>
<dbReference type="PANTHER" id="PTHR42711:SF19">
    <property type="entry name" value="DOXORUBICIN RESISTANCE ATP-BINDING PROTEIN DRRA"/>
    <property type="match status" value="1"/>
</dbReference>
<dbReference type="InterPro" id="IPR005894">
    <property type="entry name" value="DrrA"/>
</dbReference>
<dbReference type="RefSeq" id="WP_345509533.1">
    <property type="nucleotide sequence ID" value="NZ_BAAAXD010000003.1"/>
</dbReference>
<evidence type="ECO:0000256" key="2">
    <source>
        <dbReference type="ARBA" id="ARBA00022448"/>
    </source>
</evidence>
<evidence type="ECO:0000256" key="7">
    <source>
        <dbReference type="ARBA" id="ARBA00023136"/>
    </source>
</evidence>
<proteinExistence type="inferred from homology"/>
<evidence type="ECO:0000256" key="9">
    <source>
        <dbReference type="ARBA" id="ARBA00049985"/>
    </source>
</evidence>
<dbReference type="Pfam" id="PF13732">
    <property type="entry name" value="DrrA1-3_C"/>
    <property type="match status" value="1"/>
</dbReference>
<sequence>MGNGYAIEIEELRKDFGDVKVLNGIDLRVERGSMVALLGPNGAGKTTLVKILATLTGASSGSASVNGYDVTRQADGVRRSIGLVNQFMALDYVHTGRENLVMLGRLQRLGMAAARNRAAELLEQFDLVEAADRSVTTYSGGMRRRLDLAISLITAPPVLFLDEPTVGLDPRSRIGMWDAIKGLLASGSTIFLTTQYLEEADQLADRVAVLDQGRIIAQGTAQELKDRVGSERMEVAFPTAEDFSAARSSVGEERVGWNIDEMKASIAVDDVAYLVGKLGEIERSGARIGSLALIKPSLDDVFMQLTQKTEGRESERAGQK</sequence>
<reference evidence="11 12" key="1">
    <citation type="submission" date="2024-09" db="EMBL/GenBank/DDBJ databases">
        <authorList>
            <person name="Sun Q."/>
            <person name="Mori K."/>
        </authorList>
    </citation>
    <scope>NUCLEOTIDE SEQUENCE [LARGE SCALE GENOMIC DNA]</scope>
    <source>
        <strain evidence="11 12">JCM 3331</strain>
    </source>
</reference>
<feature type="domain" description="ABC transporter" evidence="10">
    <location>
        <begin position="7"/>
        <end position="237"/>
    </location>
</feature>
<dbReference type="InterPro" id="IPR017871">
    <property type="entry name" value="ABC_transporter-like_CS"/>
</dbReference>
<dbReference type="PROSITE" id="PS50893">
    <property type="entry name" value="ABC_TRANSPORTER_2"/>
    <property type="match status" value="1"/>
</dbReference>
<evidence type="ECO:0000256" key="5">
    <source>
        <dbReference type="ARBA" id="ARBA00022840"/>
    </source>
</evidence>
<dbReference type="EMBL" id="JBHMCG010000051">
    <property type="protein sequence ID" value="MFB9572739.1"/>
    <property type="molecule type" value="Genomic_DNA"/>
</dbReference>
<keyword evidence="7" id="KW-0472">Membrane</keyword>
<dbReference type="InterPro" id="IPR003593">
    <property type="entry name" value="AAA+_ATPase"/>
</dbReference>
<dbReference type="Pfam" id="PF00005">
    <property type="entry name" value="ABC_tran"/>
    <property type="match status" value="1"/>
</dbReference>